<protein>
    <submittedName>
        <fullName evidence="8">Mpv17 pmp22 family protein</fullName>
    </submittedName>
</protein>
<feature type="region of interest" description="Disordered" evidence="7">
    <location>
        <begin position="274"/>
        <end position="299"/>
    </location>
</feature>
<dbReference type="GO" id="GO:0016020">
    <property type="term" value="C:membrane"/>
    <property type="evidence" value="ECO:0007669"/>
    <property type="project" value="UniProtKB-SubCell"/>
</dbReference>
<comment type="subcellular location">
    <subcellularLocation>
        <location evidence="1">Membrane</location>
        <topology evidence="1">Multi-pass membrane protein</topology>
    </subcellularLocation>
</comment>
<organism evidence="8 9">
    <name type="scientific">Lasallia pustulata</name>
    <dbReference type="NCBI Taxonomy" id="136370"/>
    <lineage>
        <taxon>Eukaryota</taxon>
        <taxon>Fungi</taxon>
        <taxon>Dikarya</taxon>
        <taxon>Ascomycota</taxon>
        <taxon>Pezizomycotina</taxon>
        <taxon>Lecanoromycetes</taxon>
        <taxon>OSLEUM clade</taxon>
        <taxon>Umbilicariomycetidae</taxon>
        <taxon>Umbilicariales</taxon>
        <taxon>Umbilicariaceae</taxon>
        <taxon>Lasallia</taxon>
    </lineage>
</organism>
<evidence type="ECO:0000256" key="3">
    <source>
        <dbReference type="ARBA" id="ARBA00022692"/>
    </source>
</evidence>
<evidence type="ECO:0000313" key="8">
    <source>
        <dbReference type="EMBL" id="SLM37507.1"/>
    </source>
</evidence>
<sequence>MYRVSNQLQEMVEAELVPAYYCTTISKMSVFACTAGRLTLRRAARPQASSLTKRSKSSAVEKTSLESAGDATTGRTIPTPDTILQQPLWRRLGPVSKVFNAYGRAQKQRTYATQFCTSLVIYFCGDLSAQAIGGEDYNAWRTVRNVVIGGLCSIPSYNWFMYLGRSFNYPSKILSLATKVVINQIAFAPLFISYFFGMQALLSGDTFAEAWERIKRTVPVSFVNSCKLWPAVTAFNFTYVHPQYRALFAGLIAIGWQSYLSWLNQRAADEERAEKCPEALSSEGQAAPTGRDAVVDVNE</sequence>
<reference evidence="9" key="1">
    <citation type="submission" date="2017-03" db="EMBL/GenBank/DDBJ databases">
        <authorList>
            <person name="Sharma R."/>
            <person name="Thines M."/>
        </authorList>
    </citation>
    <scope>NUCLEOTIDE SEQUENCE [LARGE SCALE GENOMIC DNA]</scope>
</reference>
<dbReference type="GO" id="GO:0005739">
    <property type="term" value="C:mitochondrion"/>
    <property type="evidence" value="ECO:0007669"/>
    <property type="project" value="TreeGrafter"/>
</dbReference>
<accession>A0A1W5D304</accession>
<keyword evidence="5" id="KW-0472">Membrane</keyword>
<dbReference type="Proteomes" id="UP000192927">
    <property type="component" value="Unassembled WGS sequence"/>
</dbReference>
<name>A0A1W5D304_9LECA</name>
<evidence type="ECO:0000256" key="5">
    <source>
        <dbReference type="ARBA" id="ARBA00023136"/>
    </source>
</evidence>
<dbReference type="Pfam" id="PF04117">
    <property type="entry name" value="Mpv17_PMP22"/>
    <property type="match status" value="1"/>
</dbReference>
<dbReference type="PANTHER" id="PTHR11266">
    <property type="entry name" value="PEROXISOMAL MEMBRANE PROTEIN 2, PXMP2 MPV17"/>
    <property type="match status" value="1"/>
</dbReference>
<keyword evidence="9" id="KW-1185">Reference proteome</keyword>
<evidence type="ECO:0000256" key="2">
    <source>
        <dbReference type="ARBA" id="ARBA00006824"/>
    </source>
</evidence>
<keyword evidence="3" id="KW-0812">Transmembrane</keyword>
<evidence type="ECO:0000256" key="6">
    <source>
        <dbReference type="RuleBase" id="RU363053"/>
    </source>
</evidence>
<evidence type="ECO:0000256" key="4">
    <source>
        <dbReference type="ARBA" id="ARBA00022989"/>
    </source>
</evidence>
<dbReference type="InterPro" id="IPR007248">
    <property type="entry name" value="Mpv17_PMP22"/>
</dbReference>
<dbReference type="PANTHER" id="PTHR11266:SF113">
    <property type="entry name" value="MEMBRANE PROTEIN, MPV17_PMP22 FAMILY, PUTATIVE (AFU_ORTHOLOGUE AFUA_1G13840)-RELATED"/>
    <property type="match status" value="1"/>
</dbReference>
<evidence type="ECO:0000313" key="9">
    <source>
        <dbReference type="Proteomes" id="UP000192927"/>
    </source>
</evidence>
<feature type="compositionally biased region" description="Polar residues" evidence="7">
    <location>
        <begin position="47"/>
        <end position="61"/>
    </location>
</feature>
<evidence type="ECO:0000256" key="1">
    <source>
        <dbReference type="ARBA" id="ARBA00004141"/>
    </source>
</evidence>
<dbReference type="AlphaFoldDB" id="A0A1W5D304"/>
<comment type="similarity">
    <text evidence="2 6">Belongs to the peroxisomal membrane protein PXMP2/4 family.</text>
</comment>
<dbReference type="EMBL" id="FWEW01001638">
    <property type="protein sequence ID" value="SLM37507.1"/>
    <property type="molecule type" value="Genomic_DNA"/>
</dbReference>
<feature type="region of interest" description="Disordered" evidence="7">
    <location>
        <begin position="47"/>
        <end position="78"/>
    </location>
</feature>
<proteinExistence type="inferred from homology"/>
<evidence type="ECO:0000256" key="7">
    <source>
        <dbReference type="SAM" id="MobiDB-lite"/>
    </source>
</evidence>
<keyword evidence="4" id="KW-1133">Transmembrane helix</keyword>